<evidence type="ECO:0000313" key="1">
    <source>
        <dbReference type="EMBL" id="KAI4321091.1"/>
    </source>
</evidence>
<dbReference type="EMBL" id="CM042889">
    <property type="protein sequence ID" value="KAI4321091.1"/>
    <property type="molecule type" value="Genomic_DNA"/>
</dbReference>
<evidence type="ECO:0000313" key="2">
    <source>
        <dbReference type="Proteomes" id="UP001057402"/>
    </source>
</evidence>
<reference evidence="2" key="1">
    <citation type="journal article" date="2023" name="Front. Plant Sci.">
        <title>Chromosomal-level genome assembly of Melastoma candidum provides insights into trichome evolution.</title>
        <authorList>
            <person name="Zhong Y."/>
            <person name="Wu W."/>
            <person name="Sun C."/>
            <person name="Zou P."/>
            <person name="Liu Y."/>
            <person name="Dai S."/>
            <person name="Zhou R."/>
        </authorList>
    </citation>
    <scope>NUCLEOTIDE SEQUENCE [LARGE SCALE GENOMIC DNA]</scope>
</reference>
<sequence>MPSRAVCEGARESSMSSPTMKQIDDDGRVKRTGTSLTACAHLITAVLGSGVLSLAWAVAQLGWIAGPAVILTLSAINYGTSVLLCDCYRSPDPVTGMRNYTYGGAVKNILGGRKHQYLEWAQYTTMVGISIGFTITASLSMMAVEKSNCYHKHGHEADCYSSEYWFIAAFALIEIILSQIPRFHDLAGLSIVASAMSFIYAFTGLGLAIARVASGEGGTTSLTGVGLAEGVSASEKVWRAFSSIGNIAFSFGFCVILVEIQDTLKSSPPENKTMKKACAMGGVVITLFYGACGMIGYAAFGNKAPGNLLTGFGFYEPFWLVDLANICVAIHIIGSYQVLAHPLFSAVERWCSNKWPESKLVNSEHVVGIPKLGIIHINYLRLIWRTSYVIVMALVAMIFPFFNAVLGLIGVISFWPLAVYFPIDMYVARTGMQPWSMTWTCLKLLTWTVLAACLLGAAGSFHELIEGIQKYKPFAPHG</sequence>
<organism evidence="1 2">
    <name type="scientific">Melastoma candidum</name>
    <dbReference type="NCBI Taxonomy" id="119954"/>
    <lineage>
        <taxon>Eukaryota</taxon>
        <taxon>Viridiplantae</taxon>
        <taxon>Streptophyta</taxon>
        <taxon>Embryophyta</taxon>
        <taxon>Tracheophyta</taxon>
        <taxon>Spermatophyta</taxon>
        <taxon>Magnoliopsida</taxon>
        <taxon>eudicotyledons</taxon>
        <taxon>Gunneridae</taxon>
        <taxon>Pentapetalae</taxon>
        <taxon>rosids</taxon>
        <taxon>malvids</taxon>
        <taxon>Myrtales</taxon>
        <taxon>Melastomataceae</taxon>
        <taxon>Melastomatoideae</taxon>
        <taxon>Melastomateae</taxon>
        <taxon>Melastoma</taxon>
    </lineage>
</organism>
<comment type="caution">
    <text evidence="1">The sequence shown here is derived from an EMBL/GenBank/DDBJ whole genome shotgun (WGS) entry which is preliminary data.</text>
</comment>
<protein>
    <submittedName>
        <fullName evidence="1">Uncharacterized protein</fullName>
    </submittedName>
</protein>
<accession>A0ACB9MDS6</accession>
<keyword evidence="2" id="KW-1185">Reference proteome</keyword>
<dbReference type="Proteomes" id="UP001057402">
    <property type="component" value="Chromosome 10"/>
</dbReference>
<name>A0ACB9MDS6_9MYRT</name>
<proteinExistence type="predicted"/>
<gene>
    <name evidence="1" type="ORF">MLD38_034512</name>
</gene>